<accession>A0AAF0BC87</accession>
<protein>
    <recommendedName>
        <fullName evidence="2">Phosphoesterase</fullName>
        <ecNumber evidence="2">3.1.4.-</ecNumber>
    </recommendedName>
</protein>
<dbReference type="Pfam" id="PF12850">
    <property type="entry name" value="Metallophos_2"/>
    <property type="match status" value="1"/>
</dbReference>
<comment type="similarity">
    <text evidence="1 2">Belongs to the metallophosphoesterase superfamily. YfcE family.</text>
</comment>
<dbReference type="CDD" id="cd00841">
    <property type="entry name" value="MPP_YfcE"/>
    <property type="match status" value="1"/>
</dbReference>
<organism evidence="4 5">
    <name type="scientific">Vagococcus lutrae</name>
    <dbReference type="NCBI Taxonomy" id="81947"/>
    <lineage>
        <taxon>Bacteria</taxon>
        <taxon>Bacillati</taxon>
        <taxon>Bacillota</taxon>
        <taxon>Bacilli</taxon>
        <taxon>Lactobacillales</taxon>
        <taxon>Enterococcaceae</taxon>
        <taxon>Vagococcus</taxon>
    </lineage>
</organism>
<reference evidence="4" key="1">
    <citation type="submission" date="2023-01" db="EMBL/GenBank/DDBJ databases">
        <title>Oxazolidinone resistance genes in florfenicol resistant enterococci from beef cattle and veal calves at slaughter.</title>
        <authorList>
            <person name="Biggel M."/>
        </authorList>
    </citation>
    <scope>NUCLEOTIDE SEQUENCE</scope>
    <source>
        <strain evidence="4">K204-1</strain>
    </source>
</reference>
<dbReference type="RefSeq" id="WP_126761463.1">
    <property type="nucleotide sequence ID" value="NZ_CP081833.1"/>
</dbReference>
<evidence type="ECO:0000313" key="4">
    <source>
        <dbReference type="EMBL" id="WCG22368.1"/>
    </source>
</evidence>
<dbReference type="InterPro" id="IPR029052">
    <property type="entry name" value="Metallo-depent_PP-like"/>
</dbReference>
<keyword evidence="2" id="KW-0479">Metal-binding</keyword>
<dbReference type="NCBIfam" id="TIGR00040">
    <property type="entry name" value="yfcE"/>
    <property type="match status" value="1"/>
</dbReference>
<evidence type="ECO:0000313" key="5">
    <source>
        <dbReference type="Proteomes" id="UP001179600"/>
    </source>
</evidence>
<dbReference type="InterPro" id="IPR041802">
    <property type="entry name" value="MPP_YfcE"/>
</dbReference>
<dbReference type="EMBL" id="CP116507">
    <property type="protein sequence ID" value="WCG22368.1"/>
    <property type="molecule type" value="Genomic_DNA"/>
</dbReference>
<dbReference type="PANTHER" id="PTHR11124">
    <property type="entry name" value="VACUOLAR SORTING PROTEIN VPS29"/>
    <property type="match status" value="1"/>
</dbReference>
<dbReference type="GO" id="GO:0046872">
    <property type="term" value="F:metal ion binding"/>
    <property type="evidence" value="ECO:0007669"/>
    <property type="project" value="UniProtKB-KW"/>
</dbReference>
<dbReference type="EC" id="3.1.4.-" evidence="2"/>
<comment type="cofactor">
    <cofactor evidence="2">
        <name>a divalent metal cation</name>
        <dbReference type="ChEBI" id="CHEBI:60240"/>
    </cofactor>
</comment>
<dbReference type="GO" id="GO:0016787">
    <property type="term" value="F:hydrolase activity"/>
    <property type="evidence" value="ECO:0007669"/>
    <property type="project" value="UniProtKB-UniRule"/>
</dbReference>
<dbReference type="Proteomes" id="UP001179600">
    <property type="component" value="Chromosome"/>
</dbReference>
<name>A0AAF0BC87_9ENTE</name>
<evidence type="ECO:0000256" key="2">
    <source>
        <dbReference type="RuleBase" id="RU362039"/>
    </source>
</evidence>
<dbReference type="InterPro" id="IPR024654">
    <property type="entry name" value="Calcineurin-like_PHP_lpxH"/>
</dbReference>
<dbReference type="Gene3D" id="3.60.21.10">
    <property type="match status" value="1"/>
</dbReference>
<feature type="domain" description="Calcineurin-like phosphoesterase" evidence="3">
    <location>
        <begin position="1"/>
        <end position="145"/>
    </location>
</feature>
<dbReference type="SUPFAM" id="SSF56300">
    <property type="entry name" value="Metallo-dependent phosphatases"/>
    <property type="match status" value="1"/>
</dbReference>
<dbReference type="AlphaFoldDB" id="A0AAF0BC87"/>
<gene>
    <name evidence="4" type="ORF">PML95_08195</name>
</gene>
<evidence type="ECO:0000259" key="3">
    <source>
        <dbReference type="Pfam" id="PF12850"/>
    </source>
</evidence>
<sequence>MKYLVISDNHGDRDVLVDVINRWRDGVDVMIHCGDSELSPEDELWESFDVRVKGNCDFDSRYPERVTYEKGNERFYVTHGHLSRVRAGLHWLAHEAEEQNATICLFGHTHQLGVEKIDDILYLNPGSIRLPRGRYMIKTYAIIESCQTQYKVDYYDQEHQKVPELSCQFQK</sequence>
<evidence type="ECO:0000256" key="1">
    <source>
        <dbReference type="ARBA" id="ARBA00008950"/>
    </source>
</evidence>
<dbReference type="InterPro" id="IPR000979">
    <property type="entry name" value="Phosphodiesterase_MJ0936/Vps29"/>
</dbReference>
<proteinExistence type="inferred from homology"/>